<dbReference type="Gene3D" id="3.90.330.10">
    <property type="entry name" value="Nitrile hydratase alpha /Thiocyanate hydrolase gamma"/>
    <property type="match status" value="1"/>
</dbReference>
<proteinExistence type="predicted"/>
<dbReference type="RefSeq" id="WP_005009548.1">
    <property type="nucleotide sequence ID" value="NZ_HG422173.1"/>
</dbReference>
<dbReference type="EMBL" id="CAQJ01000065">
    <property type="protein sequence ID" value="CCQ91189.1"/>
    <property type="molecule type" value="Genomic_DNA"/>
</dbReference>
<dbReference type="GO" id="GO:0046914">
    <property type="term" value="F:transition metal ion binding"/>
    <property type="evidence" value="ECO:0007669"/>
    <property type="project" value="InterPro"/>
</dbReference>
<dbReference type="HOGENOM" id="CLU_2168285_0_0_0"/>
<dbReference type="InterPro" id="IPR036648">
    <property type="entry name" value="CN_Hdrase_a/SCN_Hdrase_g_sf"/>
</dbReference>
<dbReference type="Proteomes" id="UP000011704">
    <property type="component" value="Unassembled WGS sequence"/>
</dbReference>
<evidence type="ECO:0008006" key="3">
    <source>
        <dbReference type="Google" id="ProtNLM"/>
    </source>
</evidence>
<comment type="caution">
    <text evidence="1">The sequence shown here is derived from an EMBL/GenBank/DDBJ whole genome shotgun (WGS) entry which is preliminary data.</text>
</comment>
<accession>M1Z110</accession>
<reference evidence="1 2" key="1">
    <citation type="journal article" date="2013" name="Front. Microbiol.">
        <title>The genome of Nitrospina gracilis illuminates the metabolism and evolution of the major marine nitrite oxidizer.</title>
        <authorList>
            <person name="Luecker S."/>
            <person name="Nowka B."/>
            <person name="Rattei T."/>
            <person name="Spieck E."/>
            <person name="and Daims H."/>
        </authorList>
    </citation>
    <scope>NUCLEOTIDE SEQUENCE [LARGE SCALE GENOMIC DNA]</scope>
    <source>
        <strain evidence="1 2">3/211</strain>
    </source>
</reference>
<gene>
    <name evidence="1" type="ORF">NITGR_590068</name>
</gene>
<protein>
    <recommendedName>
        <fullName evidence="3">Nitrile hydratase alpha /Thiocyanate hydrolase gamma domain-containing protein</fullName>
    </recommendedName>
</protein>
<name>M1Z110_NITG3</name>
<keyword evidence="2" id="KW-1185">Reference proteome</keyword>
<dbReference type="AlphaFoldDB" id="M1Z110"/>
<dbReference type="SUPFAM" id="SSF56209">
    <property type="entry name" value="Nitrile hydratase alpha chain"/>
    <property type="match status" value="1"/>
</dbReference>
<dbReference type="InParanoid" id="M1Z110"/>
<evidence type="ECO:0000313" key="2">
    <source>
        <dbReference type="Proteomes" id="UP000011704"/>
    </source>
</evidence>
<sequence length="110" mass="12755">MKHKRKTELDEKWKQVATQAVTQEEFKQRLVANPVSVMGEFEIHLPEGVEAKVGIEGAVKLFPPDGASEDVLEEVQWWKWRLDMIRQFGREDKYTGVKHTMPESSDEDDV</sequence>
<evidence type="ECO:0000313" key="1">
    <source>
        <dbReference type="EMBL" id="CCQ91189.1"/>
    </source>
</evidence>
<dbReference type="GO" id="GO:0003824">
    <property type="term" value="F:catalytic activity"/>
    <property type="evidence" value="ECO:0007669"/>
    <property type="project" value="InterPro"/>
</dbReference>
<organism evidence="1 2">
    <name type="scientific">Nitrospina gracilis (strain 3/211)</name>
    <dbReference type="NCBI Taxonomy" id="1266370"/>
    <lineage>
        <taxon>Bacteria</taxon>
        <taxon>Pseudomonadati</taxon>
        <taxon>Nitrospinota/Tectimicrobiota group</taxon>
        <taxon>Nitrospinota</taxon>
        <taxon>Nitrospinia</taxon>
        <taxon>Nitrospinales</taxon>
        <taxon>Nitrospinaceae</taxon>
        <taxon>Nitrospina</taxon>
    </lineage>
</organism>